<evidence type="ECO:0000256" key="3">
    <source>
        <dbReference type="SAM" id="SignalP"/>
    </source>
</evidence>
<protein>
    <recommendedName>
        <fullName evidence="6">Sodefrin-like factor</fullName>
    </recommendedName>
</protein>
<reference evidence="4" key="2">
    <citation type="submission" date="2020-11" db="EMBL/GenBank/DDBJ databases">
        <authorList>
            <person name="McCartney M.A."/>
            <person name="Auch B."/>
            <person name="Kono T."/>
            <person name="Mallez S."/>
            <person name="Becker A."/>
            <person name="Gohl D.M."/>
            <person name="Silverstein K.A.T."/>
            <person name="Koren S."/>
            <person name="Bechman K.B."/>
            <person name="Herman A."/>
            <person name="Abrahante J.E."/>
            <person name="Garbe J."/>
        </authorList>
    </citation>
    <scope>NUCLEOTIDE SEQUENCE</scope>
    <source>
        <strain evidence="4">Duluth1</strain>
        <tissue evidence="4">Whole animal</tissue>
    </source>
</reference>
<comment type="caution">
    <text evidence="4">The sequence shown here is derived from an EMBL/GenBank/DDBJ whole genome shotgun (WGS) entry which is preliminary data.</text>
</comment>
<dbReference type="PANTHER" id="PTHR10036:SF3">
    <property type="entry name" value="PROTEIN SLEEPLESS-RELATED"/>
    <property type="match status" value="1"/>
</dbReference>
<sequence>MSKEMAKTIALSVVVSFMLFKTTIALGCFECVDSPHPADCNQVTVCTDYETCVVKQYVTTGGLILYSSGCETKSTCTSFGKRNIDDVIHERQSRQQSSDVITCAECCNGSYCNMVGCGITKVSQPARGPMCYACKTSDSPDACRTVTECEQGMACKLTQIPGSLPGTHEYESGCMKELVCRLQMGQAHHSPGFCSVCCTDDFCNNSCASNSTMNGK</sequence>
<feature type="chain" id="PRO_5039439696" description="Sodefrin-like factor" evidence="3">
    <location>
        <begin position="26"/>
        <end position="216"/>
    </location>
</feature>
<evidence type="ECO:0000256" key="2">
    <source>
        <dbReference type="ARBA" id="ARBA00023157"/>
    </source>
</evidence>
<feature type="signal peptide" evidence="3">
    <location>
        <begin position="1"/>
        <end position="25"/>
    </location>
</feature>
<evidence type="ECO:0000313" key="5">
    <source>
        <dbReference type="Proteomes" id="UP000828390"/>
    </source>
</evidence>
<dbReference type="AlphaFoldDB" id="A0A9D4DCW9"/>
<dbReference type="EMBL" id="JAIWYP010000010">
    <property type="protein sequence ID" value="KAH3746703.1"/>
    <property type="molecule type" value="Genomic_DNA"/>
</dbReference>
<dbReference type="InterPro" id="IPR045860">
    <property type="entry name" value="Snake_toxin-like_sf"/>
</dbReference>
<organism evidence="4 5">
    <name type="scientific">Dreissena polymorpha</name>
    <name type="common">Zebra mussel</name>
    <name type="synonym">Mytilus polymorpha</name>
    <dbReference type="NCBI Taxonomy" id="45954"/>
    <lineage>
        <taxon>Eukaryota</taxon>
        <taxon>Metazoa</taxon>
        <taxon>Spiralia</taxon>
        <taxon>Lophotrochozoa</taxon>
        <taxon>Mollusca</taxon>
        <taxon>Bivalvia</taxon>
        <taxon>Autobranchia</taxon>
        <taxon>Heteroconchia</taxon>
        <taxon>Euheterodonta</taxon>
        <taxon>Imparidentia</taxon>
        <taxon>Neoheterodontei</taxon>
        <taxon>Myida</taxon>
        <taxon>Dreissenoidea</taxon>
        <taxon>Dreissenidae</taxon>
        <taxon>Dreissena</taxon>
    </lineage>
</organism>
<dbReference type="Proteomes" id="UP000828390">
    <property type="component" value="Unassembled WGS sequence"/>
</dbReference>
<dbReference type="SUPFAM" id="SSF57302">
    <property type="entry name" value="Snake toxin-like"/>
    <property type="match status" value="1"/>
</dbReference>
<evidence type="ECO:0000256" key="1">
    <source>
        <dbReference type="ARBA" id="ARBA00022729"/>
    </source>
</evidence>
<reference evidence="4" key="1">
    <citation type="journal article" date="2019" name="bioRxiv">
        <title>The Genome of the Zebra Mussel, Dreissena polymorpha: A Resource for Invasive Species Research.</title>
        <authorList>
            <person name="McCartney M.A."/>
            <person name="Auch B."/>
            <person name="Kono T."/>
            <person name="Mallez S."/>
            <person name="Zhang Y."/>
            <person name="Obille A."/>
            <person name="Becker A."/>
            <person name="Abrahante J.E."/>
            <person name="Garbe J."/>
            <person name="Badalamenti J.P."/>
            <person name="Herman A."/>
            <person name="Mangelson H."/>
            <person name="Liachko I."/>
            <person name="Sullivan S."/>
            <person name="Sone E.D."/>
            <person name="Koren S."/>
            <person name="Silverstein K.A.T."/>
            <person name="Beckman K.B."/>
            <person name="Gohl D.M."/>
        </authorList>
    </citation>
    <scope>NUCLEOTIDE SEQUENCE</scope>
    <source>
        <strain evidence="4">Duluth1</strain>
        <tissue evidence="4">Whole animal</tissue>
    </source>
</reference>
<name>A0A9D4DCW9_DREPO</name>
<keyword evidence="2" id="KW-1015">Disulfide bond</keyword>
<dbReference type="PANTHER" id="PTHR10036">
    <property type="entry name" value="CD59 GLYCOPROTEIN"/>
    <property type="match status" value="1"/>
</dbReference>
<accession>A0A9D4DCW9</accession>
<evidence type="ECO:0000313" key="4">
    <source>
        <dbReference type="EMBL" id="KAH3746703.1"/>
    </source>
</evidence>
<proteinExistence type="predicted"/>
<evidence type="ECO:0008006" key="6">
    <source>
        <dbReference type="Google" id="ProtNLM"/>
    </source>
</evidence>
<keyword evidence="5" id="KW-1185">Reference proteome</keyword>
<keyword evidence="1 3" id="KW-0732">Signal</keyword>
<gene>
    <name evidence="4" type="ORF">DPMN_181114</name>
</gene>